<feature type="transmembrane region" description="Helical" evidence="1">
    <location>
        <begin position="67"/>
        <end position="90"/>
    </location>
</feature>
<dbReference type="Proteomes" id="UP000190102">
    <property type="component" value="Unassembled WGS sequence"/>
</dbReference>
<protein>
    <recommendedName>
        <fullName evidence="2">Sodium symporter small subunit domain-containing protein</fullName>
    </recommendedName>
</protein>
<evidence type="ECO:0000256" key="1">
    <source>
        <dbReference type="SAM" id="Phobius"/>
    </source>
</evidence>
<dbReference type="AlphaFoldDB" id="A0A1T4N5Z0"/>
<proteinExistence type="predicted"/>
<keyword evidence="1" id="KW-0472">Membrane</keyword>
<reference evidence="4" key="1">
    <citation type="submission" date="2017-02" db="EMBL/GenBank/DDBJ databases">
        <authorList>
            <person name="Varghese N."/>
            <person name="Submissions S."/>
        </authorList>
    </citation>
    <scope>NUCLEOTIDE SEQUENCE [LARGE SCALE GENOMIC DNA]</scope>
    <source>
        <strain evidence="4">ATCC BAA-34</strain>
    </source>
</reference>
<sequence>MSDNGEKRSINIFRPLQGTMRGEVQVIALLLAACLLAVVGTQVGIWVLEESLDGFWLTELIFFNLPIHFWISGQFLPLLFIVLGLIFNLWMDRHELRRMEGTIRFRATGRKKGEVP</sequence>
<evidence type="ECO:0000313" key="4">
    <source>
        <dbReference type="Proteomes" id="UP000190102"/>
    </source>
</evidence>
<dbReference type="STRING" id="115783.SAMN02745119_01534"/>
<dbReference type="EMBL" id="FUWR01000006">
    <property type="protein sequence ID" value="SJZ74614.1"/>
    <property type="molecule type" value="Genomic_DNA"/>
</dbReference>
<feature type="transmembrane region" description="Helical" evidence="1">
    <location>
        <begin position="26"/>
        <end position="47"/>
    </location>
</feature>
<dbReference type="OrthoDB" id="5396605at2"/>
<evidence type="ECO:0000313" key="3">
    <source>
        <dbReference type="EMBL" id="SJZ74614.1"/>
    </source>
</evidence>
<keyword evidence="1" id="KW-0812">Transmembrane</keyword>
<dbReference type="Pfam" id="PF13937">
    <property type="entry name" value="DUF4212"/>
    <property type="match status" value="1"/>
</dbReference>
<gene>
    <name evidence="3" type="ORF">SAMN02745119_01534</name>
</gene>
<keyword evidence="1" id="KW-1133">Transmembrane helix</keyword>
<keyword evidence="4" id="KW-1185">Reference proteome</keyword>
<feature type="domain" description="Sodium symporter small subunit" evidence="2">
    <location>
        <begin position="20"/>
        <end position="94"/>
    </location>
</feature>
<dbReference type="PROSITE" id="PS51257">
    <property type="entry name" value="PROKAR_LIPOPROTEIN"/>
    <property type="match status" value="1"/>
</dbReference>
<name>A0A1T4N5Z0_9BACT</name>
<accession>A0A1T4N5Z0</accession>
<dbReference type="RefSeq" id="WP_078789834.1">
    <property type="nucleotide sequence ID" value="NZ_FUWR01000006.1"/>
</dbReference>
<organism evidence="3 4">
    <name type="scientific">Trichlorobacter thiogenes</name>
    <dbReference type="NCBI Taxonomy" id="115783"/>
    <lineage>
        <taxon>Bacteria</taxon>
        <taxon>Pseudomonadati</taxon>
        <taxon>Thermodesulfobacteriota</taxon>
        <taxon>Desulfuromonadia</taxon>
        <taxon>Geobacterales</taxon>
        <taxon>Geobacteraceae</taxon>
        <taxon>Trichlorobacter</taxon>
    </lineage>
</organism>
<evidence type="ECO:0000259" key="2">
    <source>
        <dbReference type="Pfam" id="PF13937"/>
    </source>
</evidence>
<dbReference type="InterPro" id="IPR019886">
    <property type="entry name" value="Na_symporter_ssu"/>
</dbReference>